<evidence type="ECO:0000313" key="2">
    <source>
        <dbReference type="EMBL" id="GAA4240300.1"/>
    </source>
</evidence>
<sequence>MMHGRERSRPASGVASRIVTAQPDNSDHHGGPPPEAAACAAADTAVQTPENTTDLSNRRPRSALIVRVVLVNIVQLGRTLVSPSGTHVRVMSGDYCEP</sequence>
<keyword evidence="3" id="KW-1185">Reference proteome</keyword>
<comment type="caution">
    <text evidence="2">The sequence shown here is derived from an EMBL/GenBank/DDBJ whole genome shotgun (WGS) entry which is preliminary data.</text>
</comment>
<evidence type="ECO:0000313" key="3">
    <source>
        <dbReference type="Proteomes" id="UP001501710"/>
    </source>
</evidence>
<evidence type="ECO:0000256" key="1">
    <source>
        <dbReference type="SAM" id="MobiDB-lite"/>
    </source>
</evidence>
<accession>A0ABP8CLL9</accession>
<feature type="compositionally biased region" description="Low complexity" evidence="1">
    <location>
        <begin position="36"/>
        <end position="45"/>
    </location>
</feature>
<proteinExistence type="predicted"/>
<gene>
    <name evidence="2" type="ORF">GCM10022254_64410</name>
</gene>
<feature type="compositionally biased region" description="Polar residues" evidence="1">
    <location>
        <begin position="46"/>
        <end position="55"/>
    </location>
</feature>
<reference evidence="3" key="1">
    <citation type="journal article" date="2019" name="Int. J. Syst. Evol. Microbiol.">
        <title>The Global Catalogue of Microorganisms (GCM) 10K type strain sequencing project: providing services to taxonomists for standard genome sequencing and annotation.</title>
        <authorList>
            <consortium name="The Broad Institute Genomics Platform"/>
            <consortium name="The Broad Institute Genome Sequencing Center for Infectious Disease"/>
            <person name="Wu L."/>
            <person name="Ma J."/>
        </authorList>
    </citation>
    <scope>NUCLEOTIDE SEQUENCE [LARGE SCALE GENOMIC DNA]</scope>
    <source>
        <strain evidence="3">JCM 17440</strain>
    </source>
</reference>
<dbReference type="EMBL" id="BAABAS010000025">
    <property type="protein sequence ID" value="GAA4240300.1"/>
    <property type="molecule type" value="Genomic_DNA"/>
</dbReference>
<dbReference type="Proteomes" id="UP001501710">
    <property type="component" value="Unassembled WGS sequence"/>
</dbReference>
<organism evidence="2 3">
    <name type="scientific">Actinomadura meridiana</name>
    <dbReference type="NCBI Taxonomy" id="559626"/>
    <lineage>
        <taxon>Bacteria</taxon>
        <taxon>Bacillati</taxon>
        <taxon>Actinomycetota</taxon>
        <taxon>Actinomycetes</taxon>
        <taxon>Streptosporangiales</taxon>
        <taxon>Thermomonosporaceae</taxon>
        <taxon>Actinomadura</taxon>
    </lineage>
</organism>
<protein>
    <submittedName>
        <fullName evidence="2">Uncharacterized protein</fullName>
    </submittedName>
</protein>
<name>A0ABP8CLL9_9ACTN</name>
<feature type="region of interest" description="Disordered" evidence="1">
    <location>
        <begin position="1"/>
        <end position="58"/>
    </location>
</feature>